<name>A0A5C6U7N6_9SPHN</name>
<dbReference type="SUPFAM" id="SSF52980">
    <property type="entry name" value="Restriction endonuclease-like"/>
    <property type="match status" value="1"/>
</dbReference>
<organism evidence="2 3">
    <name type="scientific">Flavisphingopyxis soli</name>
    <dbReference type="NCBI Taxonomy" id="2601267"/>
    <lineage>
        <taxon>Bacteria</taxon>
        <taxon>Pseudomonadati</taxon>
        <taxon>Pseudomonadota</taxon>
        <taxon>Alphaproteobacteria</taxon>
        <taxon>Sphingomonadales</taxon>
        <taxon>Sphingopyxidaceae</taxon>
        <taxon>Flavisphingopyxis</taxon>
    </lineage>
</organism>
<dbReference type="InterPro" id="IPR038726">
    <property type="entry name" value="PDDEXK_AddAB-type"/>
</dbReference>
<dbReference type="Gene3D" id="3.90.320.10">
    <property type="match status" value="1"/>
</dbReference>
<evidence type="ECO:0000259" key="1">
    <source>
        <dbReference type="Pfam" id="PF12705"/>
    </source>
</evidence>
<dbReference type="AlphaFoldDB" id="A0A5C6U7N6"/>
<proteinExistence type="predicted"/>
<reference evidence="2 3" key="1">
    <citation type="submission" date="2019-08" db="EMBL/GenBank/DDBJ databases">
        <title>Sphingorhabdus soil sp. nov., isolated from arctic soil.</title>
        <authorList>
            <person name="Liu Y."/>
        </authorList>
    </citation>
    <scope>NUCLEOTIDE SEQUENCE [LARGE SCALE GENOMIC DNA]</scope>
    <source>
        <strain evidence="2 3">D-2Q-5-6</strain>
    </source>
</reference>
<gene>
    <name evidence="2" type="primary">addB</name>
    <name evidence="2" type="ORF">FSZ31_08945</name>
</gene>
<accession>A0A5C6U7N6</accession>
<dbReference type="NCBIfam" id="TIGR02786">
    <property type="entry name" value="addB_alphas"/>
    <property type="match status" value="1"/>
</dbReference>
<dbReference type="SUPFAM" id="SSF52540">
    <property type="entry name" value="P-loop containing nucleoside triphosphate hydrolases"/>
    <property type="match status" value="1"/>
</dbReference>
<dbReference type="InterPro" id="IPR027417">
    <property type="entry name" value="P-loop_NTPase"/>
</dbReference>
<evidence type="ECO:0000313" key="3">
    <source>
        <dbReference type="Proteomes" id="UP000321129"/>
    </source>
</evidence>
<dbReference type="InterPro" id="IPR011335">
    <property type="entry name" value="Restrct_endonuc-II-like"/>
</dbReference>
<dbReference type="Proteomes" id="UP000321129">
    <property type="component" value="Unassembled WGS sequence"/>
</dbReference>
<dbReference type="RefSeq" id="WP_147123007.1">
    <property type="nucleotide sequence ID" value="NZ_VOPY01000002.1"/>
</dbReference>
<dbReference type="EMBL" id="VOPY01000002">
    <property type="protein sequence ID" value="TXC69053.1"/>
    <property type="molecule type" value="Genomic_DNA"/>
</dbReference>
<dbReference type="InterPro" id="IPR011604">
    <property type="entry name" value="PDDEXK-like_dom_sf"/>
</dbReference>
<comment type="caution">
    <text evidence="2">The sequence shown here is derived from an EMBL/GenBank/DDBJ whole genome shotgun (WGS) entry which is preliminary data.</text>
</comment>
<dbReference type="InterPro" id="IPR014153">
    <property type="entry name" value="Ds_break_AddB"/>
</dbReference>
<evidence type="ECO:0000313" key="2">
    <source>
        <dbReference type="EMBL" id="TXC69053.1"/>
    </source>
</evidence>
<dbReference type="OrthoDB" id="9780606at2"/>
<dbReference type="Pfam" id="PF12705">
    <property type="entry name" value="PDDEXK_1"/>
    <property type="match status" value="1"/>
</dbReference>
<protein>
    <submittedName>
        <fullName evidence="2">Double-strand break repair protein AddB</fullName>
    </submittedName>
</protein>
<sequence length="997" mass="107448">MAEAPRANVFSMPAHRAFADALAVGLLRRFGKDPLGLARGIVIVPNNRAKLAIQNGFVRHSGGGLLLPRIVAIGDSDLGESVGIGLDAIDGDDPLPPVVDPLRRTLILAAMIARVYEREAERIDGAEALALAQALGATLDQMQLERVEPAQLTALADEMGEELAGHWRQSLDLFRILSDEWPRELAARGLIDLADHRGRVLDAVAARWTQGSDAPFIVAAGISDTAPAVAQLLRTLAFMPQGMVVFADLDRAMPQAEWDALGPHEAGGEGPGQPDLETHPQYHLKLLLDRMGIARDEVRRWQAASEADATPRRTMMTSNAFAPAAFTGKWRELQSHERSLAGIKAIELANPAQEAQAIALAMRHSLETPERTVALVTPDRALAARVAAHLTRWGIAADDSAGRALPQTTAGALPLLVAEAAAARFAPVELMSLLKHPLVRSGGDRLGWLDQVRALDMVLRGPRPANDLDGIGEFLTAEGARRTRAARHAIAPWWREVAAILKPIETLFAGRDGAAIDLGNALAAIRETMTALAGDAAWTGPAGRALADFFTDLAIAAPDLPGGIAPDAIPTALERLMAPIAVRPPQGGHPRLFIWGLIEARLQSADLMILGGLNEGVWPQLPAPDPWLAPGIRRRLGLPGLDGRIGLSAHDFAGALAAPEVLITRSRRDAGAPTVASRFVLRLEAMAGGLPRPELADDMGALALALDQAQAREQIKHPAPVPTSEQRPRRISVTQLDRLKADPFAFYAQSVLHLAAVDALDADPTAAWRGSAVHEVLELWSKEDDHDPALLHQRARDLMLAPGANPVIRAMWEPRLLAAIEWIAETMSAQIADGRQPILFEQWGEVEIDGVMLGGKADRIDRLPDGGIAVVDYKTGQAPTAAMVRAGYSLQLGLLGLIAERGGFEALGDDNRAYGFEYWSLAKKKDVFGHIAKPFPARPTPDDVSPENFTAFVERHLVAACERWLTGNEPFTAKLAPEFAPYADYDQLMRLQEWYGI</sequence>
<feature type="domain" description="PD-(D/E)XK endonuclease-like" evidence="1">
    <location>
        <begin position="730"/>
        <end position="969"/>
    </location>
</feature>
<keyword evidence="3" id="KW-1185">Reference proteome</keyword>